<reference evidence="17 18" key="2">
    <citation type="journal article" date="2021" name="Genomics">
        <title>High-quality reference genome for Clonorchis sinensis.</title>
        <authorList>
            <person name="Young N.D."/>
            <person name="Stroehlein A.J."/>
            <person name="Kinkar L."/>
            <person name="Wang T."/>
            <person name="Sohn W.M."/>
            <person name="Chang B.C.H."/>
            <person name="Kaur P."/>
            <person name="Weisz D."/>
            <person name="Dudchenko O."/>
            <person name="Aiden E.L."/>
            <person name="Korhonen P.K."/>
            <person name="Gasser R.B."/>
        </authorList>
    </citation>
    <scope>NUCLEOTIDE SEQUENCE [LARGE SCALE GENOMIC DNA]</scope>
    <source>
        <strain evidence="17">Cs-k2</strain>
    </source>
</reference>
<feature type="region of interest" description="Disordered" evidence="15">
    <location>
        <begin position="1228"/>
        <end position="1268"/>
    </location>
</feature>
<evidence type="ECO:0000256" key="11">
    <source>
        <dbReference type="ARBA" id="ARBA00023054"/>
    </source>
</evidence>
<evidence type="ECO:0000256" key="2">
    <source>
        <dbReference type="ARBA" id="ARBA00004186"/>
    </source>
</evidence>
<dbReference type="Pfam" id="PF12455">
    <property type="entry name" value="Dynactin"/>
    <property type="match status" value="1"/>
</dbReference>
<dbReference type="Gene3D" id="2.30.30.190">
    <property type="entry name" value="CAP Gly-rich-like domain"/>
    <property type="match status" value="1"/>
</dbReference>
<dbReference type="GO" id="GO:0030286">
    <property type="term" value="C:dynein complex"/>
    <property type="evidence" value="ECO:0007669"/>
    <property type="project" value="UniProtKB-KW"/>
</dbReference>
<dbReference type="Proteomes" id="UP000286415">
    <property type="component" value="Unassembled WGS sequence"/>
</dbReference>
<evidence type="ECO:0000313" key="18">
    <source>
        <dbReference type="Proteomes" id="UP000286415"/>
    </source>
</evidence>
<accession>A0A8T1MTI4</accession>
<dbReference type="GO" id="GO:0051301">
    <property type="term" value="P:cell division"/>
    <property type="evidence" value="ECO:0007669"/>
    <property type="project" value="UniProtKB-KW"/>
</dbReference>
<feature type="coiled-coil region" evidence="14">
    <location>
        <begin position="1408"/>
        <end position="1435"/>
    </location>
</feature>
<feature type="compositionally biased region" description="Low complexity" evidence="15">
    <location>
        <begin position="1231"/>
        <end position="1245"/>
    </location>
</feature>
<keyword evidence="18" id="KW-1185">Reference proteome</keyword>
<evidence type="ECO:0000256" key="9">
    <source>
        <dbReference type="ARBA" id="ARBA00022776"/>
    </source>
</evidence>
<feature type="compositionally biased region" description="Polar residues" evidence="15">
    <location>
        <begin position="1378"/>
        <end position="1391"/>
    </location>
</feature>
<evidence type="ECO:0000256" key="4">
    <source>
        <dbReference type="ARBA" id="ARBA00011010"/>
    </source>
</evidence>
<evidence type="ECO:0000256" key="13">
    <source>
        <dbReference type="ARBA" id="ARBA00023306"/>
    </source>
</evidence>
<dbReference type="Pfam" id="PF01302">
    <property type="entry name" value="CAP_GLY"/>
    <property type="match status" value="1"/>
</dbReference>
<dbReference type="GO" id="GO:0000776">
    <property type="term" value="C:kinetochore"/>
    <property type="evidence" value="ECO:0007669"/>
    <property type="project" value="TreeGrafter"/>
</dbReference>
<keyword evidence="10" id="KW-0243">Dynein</keyword>
<comment type="similarity">
    <text evidence="4">Belongs to the dynactin 150 kDa subunit family.</text>
</comment>
<proteinExistence type="inferred from homology"/>
<dbReference type="PANTHER" id="PTHR18916">
    <property type="entry name" value="DYNACTIN 1-RELATED MICROTUBULE-BINDING"/>
    <property type="match status" value="1"/>
</dbReference>
<evidence type="ECO:0000256" key="5">
    <source>
        <dbReference type="ARBA" id="ARBA00016574"/>
    </source>
</evidence>
<dbReference type="InterPro" id="IPR022157">
    <property type="entry name" value="Dynactin"/>
</dbReference>
<evidence type="ECO:0000256" key="12">
    <source>
        <dbReference type="ARBA" id="ARBA00023212"/>
    </source>
</evidence>
<feature type="domain" description="CAP-Gly" evidence="16">
    <location>
        <begin position="27"/>
        <end position="69"/>
    </location>
</feature>
<dbReference type="EMBL" id="NIRI02000042">
    <property type="protein sequence ID" value="KAG5452258.1"/>
    <property type="molecule type" value="Genomic_DNA"/>
</dbReference>
<comment type="caution">
    <text evidence="17">The sequence shown here is derived from an EMBL/GenBank/DDBJ whole genome shotgun (WGS) entry which is preliminary data.</text>
</comment>
<dbReference type="OrthoDB" id="2130750at2759"/>
<feature type="compositionally biased region" description="Polar residues" evidence="15">
    <location>
        <begin position="219"/>
        <end position="232"/>
    </location>
</feature>
<protein>
    <recommendedName>
        <fullName evidence="5">Dynactin subunit 1</fullName>
    </recommendedName>
</protein>
<feature type="region of interest" description="Disordered" evidence="15">
    <location>
        <begin position="422"/>
        <end position="447"/>
    </location>
</feature>
<feature type="region of interest" description="Disordered" evidence="15">
    <location>
        <begin position="1313"/>
        <end position="1340"/>
    </location>
</feature>
<feature type="compositionally biased region" description="Low complexity" evidence="15">
    <location>
        <begin position="1392"/>
        <end position="1404"/>
    </location>
</feature>
<dbReference type="PANTHER" id="PTHR18916:SF6">
    <property type="entry name" value="DYNACTIN SUBUNIT 1"/>
    <property type="match status" value="1"/>
</dbReference>
<evidence type="ECO:0000256" key="15">
    <source>
        <dbReference type="SAM" id="MobiDB-lite"/>
    </source>
</evidence>
<evidence type="ECO:0000256" key="7">
    <source>
        <dbReference type="ARBA" id="ARBA00022618"/>
    </source>
</evidence>
<comment type="subcellular location">
    <subcellularLocation>
        <location evidence="3">Cytoplasm</location>
        <location evidence="3">Cell cortex</location>
    </subcellularLocation>
    <subcellularLocation>
        <location evidence="1">Cytoplasm</location>
        <location evidence="1">Cytoskeleton</location>
        <location evidence="1">Microtubule organizing center</location>
        <location evidence="1">Centrosome</location>
        <location evidence="1">Centriole</location>
    </subcellularLocation>
    <subcellularLocation>
        <location evidence="2">Cytoplasm</location>
        <location evidence="2">Cytoskeleton</location>
        <location evidence="2">Spindle</location>
    </subcellularLocation>
</comment>
<feature type="region of interest" description="Disordered" evidence="15">
    <location>
        <begin position="94"/>
        <end position="294"/>
    </location>
</feature>
<dbReference type="InterPro" id="IPR000938">
    <property type="entry name" value="CAP-Gly_domain"/>
</dbReference>
<evidence type="ECO:0000256" key="1">
    <source>
        <dbReference type="ARBA" id="ARBA00004114"/>
    </source>
</evidence>
<dbReference type="SUPFAM" id="SSF74924">
    <property type="entry name" value="Cap-Gly domain"/>
    <property type="match status" value="1"/>
</dbReference>
<sequence>MTEFKLKAGTRVEVIGKDSIGTVAFIGQTQFSTGKWVGVVLDEPKGKNNGTVQGKRYFTCDENFGIFVRPTQLKLLDGQNEASLMSSSVLSESSAISDTGSTQSGPKSAKPPSRSGSSSSLSSVNKVSTPAKGAQVKPSPLTRTIKPPTHSAGSRPAGDQAEDKLRASYEQGLFDQPSPASSSPSMQRRTPAGGKPTEKPVPSPATKIPEAGPSKGVPQRQSLGASKPTTGTPLDIPKPSIPASPAPSIATGASEPQKVSVPQSSSVASVPTSEMSTFSPSVSGGGKHSPDTELELTNLRAEIQTLTEQVEALRAKREEDRQRLQEMERMKIQFTQLEENRRLMREQAAELQRNLAQIKTEKAEVQEAFDRYREEMSDLVENMEMATLDKEMAEEKLDSLKCELEALKEQVEELTLENQILKEESEVKGSATGEGTEGGTGGPTPQQLKTLELQNERMKEALVKLRDLANQDKQEIAKLGKEVTVLESEVSQLTTEKERLSTELKQSLEQMIELKEQVDAALGADQMVDQLTQRNLELEEKLDRLTEERNDLEALCEMNDELQENARETERELREEIEQGRVKIGQLARHLDATRETVADYEKTLGKFRDLVTELQAQNADLRRSLADGQRQQQESVQQKSLTQVPPEALLSTTSLISQTKTMAKMIEAELRRMEAEFSTAHVQRLTAFLPDSFIRRGGDNDSLLVLLLVDRLAAKSNLLATHLTERYPLPSCIPGQAKTQPVLTPSDTASAGTDVDSAKQADDIRLPGSAQPLPPMTKNKAEFYSFITCTVYLLRRWSALLAHYKQVLSGCSMELYLKLGSLYGEMAAHEQSIDRLLELCKKDQLDENTSLEPLLASISYFVQLRSVHLANEPVLDCYTKLLDFVSCVLAASDALATDSTALMLLTGQQLDSLEQAATEAAASVGGPMGITGDHQPTTITTSSAGSPGGLLGLLMDVIRFATVTRITARRVRRRLPKDRNTQPISFSSDVSTNLDRTVSLLSDVVAVFRETTRKSGRLTVRQVEDSGDLKPNTVFTECLVEAVKERFSAGSSSSVQPDLSIRTYLGQVRELVAQVALAMENGEYDFDGTKQPKPQEPYTLRAIAYKQAQADLEGCRAKLEIKEEEVRELQMTIKSRANELSEMSVRLGLAEKRLENAGKGNEEKVSRLEQRLEQMEAQQKRQEHEHEQTVDALQADLEALEQEKAELKEKLKSLSKKALLEGLIKMPIASGSPGSRQSPSPGSSDVQKGTQPQAAPSTPSSRGLGRDSAFMLSEIDALREALRGMMAENSRLRGEKMKLQLQNLKPLKRPMLRRRAPPDGITGDAVTASDTENIPPPKTSSLWKISQQLSDLQQQIYSVMAHPKVVLLPQPVGAKLTSPSSGAGDSSEQVPSTTAPSLSTPSATSQLLKQTAYLVQLKDELEQLQRKANEAMKVELPQGFIRGDFTSFPSSRLQEILTPAEPSESDKLVSRLILPRCDESSPAVVKLSLSSSQIRSMHAHLLSMH</sequence>
<gene>
    <name evidence="17" type="ORF">CSKR_106891</name>
</gene>
<feature type="compositionally biased region" description="Low complexity" evidence="15">
    <location>
        <begin position="104"/>
        <end position="128"/>
    </location>
</feature>
<dbReference type="GO" id="GO:0007097">
    <property type="term" value="P:nuclear migration"/>
    <property type="evidence" value="ECO:0007669"/>
    <property type="project" value="TreeGrafter"/>
</dbReference>
<keyword evidence="6" id="KW-0963">Cytoplasm</keyword>
<dbReference type="InterPro" id="IPR036859">
    <property type="entry name" value="CAP-Gly_dom_sf"/>
</dbReference>
<keyword evidence="9" id="KW-0498">Mitosis</keyword>
<organism evidence="17 18">
    <name type="scientific">Clonorchis sinensis</name>
    <name type="common">Chinese liver fluke</name>
    <dbReference type="NCBI Taxonomy" id="79923"/>
    <lineage>
        <taxon>Eukaryota</taxon>
        <taxon>Metazoa</taxon>
        <taxon>Spiralia</taxon>
        <taxon>Lophotrochozoa</taxon>
        <taxon>Platyhelminthes</taxon>
        <taxon>Trematoda</taxon>
        <taxon>Digenea</taxon>
        <taxon>Opisthorchiida</taxon>
        <taxon>Opisthorchiata</taxon>
        <taxon>Opisthorchiidae</taxon>
        <taxon>Clonorchis</taxon>
    </lineage>
</organism>
<dbReference type="PROSITE" id="PS50245">
    <property type="entry name" value="CAP_GLY_2"/>
    <property type="match status" value="1"/>
</dbReference>
<dbReference type="SMART" id="SM01052">
    <property type="entry name" value="CAP_GLY"/>
    <property type="match status" value="1"/>
</dbReference>
<keyword evidence="12" id="KW-0206">Cytoskeleton</keyword>
<feature type="compositionally biased region" description="Low complexity" evidence="15">
    <location>
        <begin position="630"/>
        <end position="644"/>
    </location>
</feature>
<feature type="coiled-coil region" evidence="14">
    <location>
        <begin position="1106"/>
        <end position="1218"/>
    </location>
</feature>
<evidence type="ECO:0000256" key="14">
    <source>
        <dbReference type="SAM" id="Coils"/>
    </source>
</evidence>
<dbReference type="GO" id="GO:0030424">
    <property type="term" value="C:axon"/>
    <property type="evidence" value="ECO:0007669"/>
    <property type="project" value="TreeGrafter"/>
</dbReference>
<evidence type="ECO:0000256" key="8">
    <source>
        <dbReference type="ARBA" id="ARBA00022701"/>
    </source>
</evidence>
<feature type="compositionally biased region" description="Low complexity" evidence="15">
    <location>
        <begin position="246"/>
        <end position="276"/>
    </location>
</feature>
<feature type="region of interest" description="Disordered" evidence="15">
    <location>
        <begin position="624"/>
        <end position="645"/>
    </location>
</feature>
<keyword evidence="11 14" id="KW-0175">Coiled coil</keyword>
<dbReference type="GO" id="GO:0000922">
    <property type="term" value="C:spindle pole"/>
    <property type="evidence" value="ECO:0007669"/>
    <property type="project" value="TreeGrafter"/>
</dbReference>
<evidence type="ECO:0000256" key="6">
    <source>
        <dbReference type="ARBA" id="ARBA00022490"/>
    </source>
</evidence>
<evidence type="ECO:0000313" key="17">
    <source>
        <dbReference type="EMBL" id="KAG5452258.1"/>
    </source>
</evidence>
<evidence type="ECO:0000256" key="3">
    <source>
        <dbReference type="ARBA" id="ARBA00004544"/>
    </source>
</evidence>
<evidence type="ECO:0000256" key="10">
    <source>
        <dbReference type="ARBA" id="ARBA00023017"/>
    </source>
</evidence>
<dbReference type="GO" id="GO:0005874">
    <property type="term" value="C:microtubule"/>
    <property type="evidence" value="ECO:0007669"/>
    <property type="project" value="UniProtKB-KW"/>
</dbReference>
<evidence type="ECO:0000259" key="16">
    <source>
        <dbReference type="PROSITE" id="PS50245"/>
    </source>
</evidence>
<dbReference type="GO" id="GO:0005814">
    <property type="term" value="C:centriole"/>
    <property type="evidence" value="ECO:0007669"/>
    <property type="project" value="UniProtKB-SubCell"/>
</dbReference>
<reference evidence="17 18" key="1">
    <citation type="journal article" date="2018" name="Biotechnol. Adv.">
        <title>Improved genomic resources and new bioinformatic workflow for the carcinogenic parasite Clonorchis sinensis: Biotechnological implications.</title>
        <authorList>
            <person name="Wang D."/>
            <person name="Korhonen P.K."/>
            <person name="Gasser R.B."/>
            <person name="Young N.D."/>
        </authorList>
    </citation>
    <scope>NUCLEOTIDE SEQUENCE [LARGE SCALE GENOMIC DNA]</scope>
    <source>
        <strain evidence="17">Cs-k2</strain>
    </source>
</reference>
<dbReference type="GO" id="GO:0000132">
    <property type="term" value="P:establishment of mitotic spindle orientation"/>
    <property type="evidence" value="ECO:0007669"/>
    <property type="project" value="TreeGrafter"/>
</dbReference>
<keyword evidence="7" id="KW-0132">Cell division</keyword>
<keyword evidence="8" id="KW-0493">Microtubule</keyword>
<feature type="region of interest" description="Disordered" evidence="15">
    <location>
        <begin position="1377"/>
        <end position="1404"/>
    </location>
</feature>
<dbReference type="PROSITE" id="PS00845">
    <property type="entry name" value="CAP_GLY_1"/>
    <property type="match status" value="1"/>
</dbReference>
<feature type="compositionally biased region" description="Polar residues" evidence="15">
    <location>
        <begin position="1246"/>
        <end position="1262"/>
    </location>
</feature>
<keyword evidence="13" id="KW-0131">Cell cycle</keyword>
<name>A0A8T1MTI4_CLOSI</name>